<reference evidence="1" key="1">
    <citation type="submission" date="2022-04" db="EMBL/GenBank/DDBJ databases">
        <title>Genome of the entomopathogenic fungus Entomophthora muscae.</title>
        <authorList>
            <person name="Elya C."/>
            <person name="Lovett B.R."/>
            <person name="Lee E."/>
            <person name="Macias A.M."/>
            <person name="Hajek A.E."/>
            <person name="De Bivort B.L."/>
            <person name="Kasson M.T."/>
            <person name="De Fine Licht H.H."/>
            <person name="Stajich J.E."/>
        </authorList>
    </citation>
    <scope>NUCLEOTIDE SEQUENCE</scope>
    <source>
        <strain evidence="1">Berkeley</strain>
    </source>
</reference>
<comment type="caution">
    <text evidence="1">The sequence shown here is derived from an EMBL/GenBank/DDBJ whole genome shotgun (WGS) entry which is preliminary data.</text>
</comment>
<proteinExistence type="predicted"/>
<dbReference type="EMBL" id="QTSX02001435">
    <property type="protein sequence ID" value="KAJ9082351.1"/>
    <property type="molecule type" value="Genomic_DNA"/>
</dbReference>
<evidence type="ECO:0000313" key="1">
    <source>
        <dbReference type="EMBL" id="KAJ9082351.1"/>
    </source>
</evidence>
<dbReference type="Proteomes" id="UP001165960">
    <property type="component" value="Unassembled WGS sequence"/>
</dbReference>
<sequence length="394" mass="44259">MVNCPKRNKKPVVQYTDVPEQRINKTQRGIPKIPVENIHVYSPVLASEDAEFTGILGGKIDAAFSLSKLVLQDSGMPTSSQLSTIESKRSHNTPSKATTTTPTSKTNKPVPSLTKLLQNLNKGEASSAFIVIQEDSQGSYIKMAAYLCWERIPFLQFRGPVVMWSTLMLALENPYVISTKRLKVGNNVHWQVPRVKLIRYAQLCLQDFSFNGVYLTDNQISRALKLLELVFTAWSGPQSAVSPVPLRHGSDSHEYRLQQAMGTTLELLSYNFTGSRQSMALVGNLVLRGSKVIYHQRLHHMPEYIEWLLGVMYLVGGKTPKEYAQQESLLWECILLGLAFPYSIGVNHVNFLPVNDSPFLPFTFCWLPNFWIIYAAIAKVLIQLCLALEAIVSQ</sequence>
<keyword evidence="2" id="KW-1185">Reference proteome</keyword>
<protein>
    <submittedName>
        <fullName evidence="1">Uncharacterized protein</fullName>
    </submittedName>
</protein>
<gene>
    <name evidence="1" type="ORF">DSO57_1005493</name>
</gene>
<accession>A0ACC2U6S1</accession>
<organism evidence="1 2">
    <name type="scientific">Entomophthora muscae</name>
    <dbReference type="NCBI Taxonomy" id="34485"/>
    <lineage>
        <taxon>Eukaryota</taxon>
        <taxon>Fungi</taxon>
        <taxon>Fungi incertae sedis</taxon>
        <taxon>Zoopagomycota</taxon>
        <taxon>Entomophthoromycotina</taxon>
        <taxon>Entomophthoromycetes</taxon>
        <taxon>Entomophthorales</taxon>
        <taxon>Entomophthoraceae</taxon>
        <taxon>Entomophthora</taxon>
    </lineage>
</organism>
<evidence type="ECO:0000313" key="2">
    <source>
        <dbReference type="Proteomes" id="UP001165960"/>
    </source>
</evidence>
<name>A0ACC2U6S1_9FUNG</name>